<reference evidence="1" key="2">
    <citation type="journal article" date="2022" name="New Phytol.">
        <title>Evolutionary transition to the ectomycorrhizal habit in the genomes of a hyperdiverse lineage of mushroom-forming fungi.</title>
        <authorList>
            <person name="Looney B."/>
            <person name="Miyauchi S."/>
            <person name="Morin E."/>
            <person name="Drula E."/>
            <person name="Courty P.E."/>
            <person name="Kohler A."/>
            <person name="Kuo A."/>
            <person name="LaButti K."/>
            <person name="Pangilinan J."/>
            <person name="Lipzen A."/>
            <person name="Riley R."/>
            <person name="Andreopoulos W."/>
            <person name="He G."/>
            <person name="Johnson J."/>
            <person name="Nolan M."/>
            <person name="Tritt A."/>
            <person name="Barry K.W."/>
            <person name="Grigoriev I.V."/>
            <person name="Nagy L.G."/>
            <person name="Hibbett D."/>
            <person name="Henrissat B."/>
            <person name="Matheny P.B."/>
            <person name="Labbe J."/>
            <person name="Martin F.M."/>
        </authorList>
    </citation>
    <scope>NUCLEOTIDE SEQUENCE</scope>
    <source>
        <strain evidence="1">EC-137</strain>
    </source>
</reference>
<name>A0ACB8QJU9_9AGAM</name>
<dbReference type="Proteomes" id="UP000814128">
    <property type="component" value="Unassembled WGS sequence"/>
</dbReference>
<protein>
    <submittedName>
        <fullName evidence="1">Surface antigen-domain-containing protein</fullName>
    </submittedName>
</protein>
<keyword evidence="2" id="KW-1185">Reference proteome</keyword>
<reference evidence="1" key="1">
    <citation type="submission" date="2021-02" db="EMBL/GenBank/DDBJ databases">
        <authorList>
            <consortium name="DOE Joint Genome Institute"/>
            <person name="Ahrendt S."/>
            <person name="Looney B.P."/>
            <person name="Miyauchi S."/>
            <person name="Morin E."/>
            <person name="Drula E."/>
            <person name="Courty P.E."/>
            <person name="Chicoki N."/>
            <person name="Fauchery L."/>
            <person name="Kohler A."/>
            <person name="Kuo A."/>
            <person name="Labutti K."/>
            <person name="Pangilinan J."/>
            <person name="Lipzen A."/>
            <person name="Riley R."/>
            <person name="Andreopoulos W."/>
            <person name="He G."/>
            <person name="Johnson J."/>
            <person name="Barry K.W."/>
            <person name="Grigoriev I.V."/>
            <person name="Nagy L."/>
            <person name="Hibbett D."/>
            <person name="Henrissat B."/>
            <person name="Matheny P.B."/>
            <person name="Labbe J."/>
            <person name="Martin F."/>
        </authorList>
    </citation>
    <scope>NUCLEOTIDE SEQUENCE</scope>
    <source>
        <strain evidence="1">EC-137</strain>
    </source>
</reference>
<comment type="caution">
    <text evidence="1">The sequence shown here is derived from an EMBL/GenBank/DDBJ whole genome shotgun (WGS) entry which is preliminary data.</text>
</comment>
<sequence length="428" mass="46763">MSDPVFDQPARVTSVRIDGAHHIRQNFLDVLVRAQLAKPRDETVLDALRTARDVGHYLVKSDVFQHVEARLEPGPAKGDIDIVFRTKEKGRYYLRTATEVGNNEGTASATGHIRNVFGGGEWLEASISTGTKTRRAFNGTFSAPLDPTLDTRGEVHVYASDKDNTSFASCTELLRGARAVLRRGDVRFGLHEMGYEAVLRHLGGLSESASLSIREAAGQTVKSFLFHNWTRDTRDNAILGTYGSLIKLRHEFAGVGGDVRFYKVEGEGQLCRRVVDGVHLSLGARAGLLHSLAGPSRFPDRFQLGGPTSVRSFRVNSLGPRDGPDAVGGDLMWAAGASLITDIPRVRTWPLKAHFYLNAGQLDSLQNSLPLAEAIRASLSRPSVSAGLGLIYMFDPVRVELNFGVPLIARRSDGFRRGVQFGIGVDFL</sequence>
<evidence type="ECO:0000313" key="1">
    <source>
        <dbReference type="EMBL" id="KAI0031947.1"/>
    </source>
</evidence>
<organism evidence="1 2">
    <name type="scientific">Vararia minispora EC-137</name>
    <dbReference type="NCBI Taxonomy" id="1314806"/>
    <lineage>
        <taxon>Eukaryota</taxon>
        <taxon>Fungi</taxon>
        <taxon>Dikarya</taxon>
        <taxon>Basidiomycota</taxon>
        <taxon>Agaricomycotina</taxon>
        <taxon>Agaricomycetes</taxon>
        <taxon>Russulales</taxon>
        <taxon>Lachnocladiaceae</taxon>
        <taxon>Vararia</taxon>
    </lineage>
</organism>
<accession>A0ACB8QJU9</accession>
<evidence type="ECO:0000313" key="2">
    <source>
        <dbReference type="Proteomes" id="UP000814128"/>
    </source>
</evidence>
<dbReference type="EMBL" id="MU273562">
    <property type="protein sequence ID" value="KAI0031947.1"/>
    <property type="molecule type" value="Genomic_DNA"/>
</dbReference>
<gene>
    <name evidence="1" type="ORF">K488DRAFT_51000</name>
</gene>
<proteinExistence type="predicted"/>